<evidence type="ECO:0000256" key="9">
    <source>
        <dbReference type="SAM" id="MobiDB-lite"/>
    </source>
</evidence>
<feature type="transmembrane region" description="Helical" evidence="10">
    <location>
        <begin position="103"/>
        <end position="126"/>
    </location>
</feature>
<keyword evidence="4" id="KW-0808">Transferase</keyword>
<gene>
    <name evidence="13" type="ORF">GB881_18140</name>
</gene>
<dbReference type="InterPro" id="IPR011712">
    <property type="entry name" value="Sig_transdc_His_kin_sub3_dim/P"/>
</dbReference>
<sequence length="450" mass="47072">MTPPRSADPYAAPRGVPTTAVRVPTAGRADPPPLRPWSRIWRYLAAAGIGLMLWLAVSVDLLPEGAEDGPGGATDAVGALLFLDLVFGAIGLCLLPLRRRWPVLTAAVTVSFSAVSASSVGAAAVATVSMSTRRRWRGVAVVAVVWLVATLVYEGIVRPGVLDESLNVPYAMASGGLSVAACAVFVVTGYYIGARRELLASLHERAETAEREQALKAEAAREAERTRIAREMHDVLAHRISLVAMHAGALAYRRDLTPQETAEAAGVIQDNAHLALTELRQVLGVLRVGTDVEPGGRATGSGQSSAGRAEPPQPTLDNLDALLADAAAGRTEVRLDTTGLPAGDRSALGGLPATTSRTVYRIVQEALTNARKHAPGAPVDIRLGGRPGGVLTLEVHNPPAVAQRPAAPGAGMGLTGLTERAELAGGTLEHGLEPDGRFAVRAWLPWETNE</sequence>
<dbReference type="GO" id="GO:0046983">
    <property type="term" value="F:protein dimerization activity"/>
    <property type="evidence" value="ECO:0007669"/>
    <property type="project" value="InterPro"/>
</dbReference>
<evidence type="ECO:0000256" key="6">
    <source>
        <dbReference type="ARBA" id="ARBA00022777"/>
    </source>
</evidence>
<feature type="transmembrane region" description="Helical" evidence="10">
    <location>
        <begin position="40"/>
        <end position="62"/>
    </location>
</feature>
<feature type="transmembrane region" description="Helical" evidence="10">
    <location>
        <begin position="138"/>
        <end position="156"/>
    </location>
</feature>
<keyword evidence="3" id="KW-0597">Phosphoprotein</keyword>
<dbReference type="InterPro" id="IPR036890">
    <property type="entry name" value="HATPase_C_sf"/>
</dbReference>
<dbReference type="EC" id="2.7.13.3" evidence="2"/>
<evidence type="ECO:0000256" key="7">
    <source>
        <dbReference type="ARBA" id="ARBA00022840"/>
    </source>
</evidence>
<dbReference type="CDD" id="cd16917">
    <property type="entry name" value="HATPase_UhpB-NarQ-NarX-like"/>
    <property type="match status" value="1"/>
</dbReference>
<keyword evidence="10" id="KW-1133">Transmembrane helix</keyword>
<keyword evidence="7" id="KW-0067">ATP-binding</keyword>
<keyword evidence="10" id="KW-0472">Membrane</keyword>
<organism evidence="13 14">
    <name type="scientific">Georgenia subflava</name>
    <dbReference type="NCBI Taxonomy" id="1622177"/>
    <lineage>
        <taxon>Bacteria</taxon>
        <taxon>Bacillati</taxon>
        <taxon>Actinomycetota</taxon>
        <taxon>Actinomycetes</taxon>
        <taxon>Micrococcales</taxon>
        <taxon>Bogoriellaceae</taxon>
        <taxon>Georgenia</taxon>
    </lineage>
</organism>
<dbReference type="GO" id="GO:0000155">
    <property type="term" value="F:phosphorelay sensor kinase activity"/>
    <property type="evidence" value="ECO:0007669"/>
    <property type="project" value="InterPro"/>
</dbReference>
<dbReference type="EMBL" id="WHPC01000127">
    <property type="protein sequence ID" value="MPV38931.1"/>
    <property type="molecule type" value="Genomic_DNA"/>
</dbReference>
<evidence type="ECO:0000256" key="8">
    <source>
        <dbReference type="ARBA" id="ARBA00023012"/>
    </source>
</evidence>
<keyword evidence="8" id="KW-0902">Two-component regulatory system</keyword>
<feature type="domain" description="Histidine kinase/HSP90-like ATPase" evidence="11">
    <location>
        <begin position="356"/>
        <end position="446"/>
    </location>
</feature>
<dbReference type="PANTHER" id="PTHR24421:SF10">
    <property type="entry name" value="NITRATE_NITRITE SENSOR PROTEIN NARQ"/>
    <property type="match status" value="1"/>
</dbReference>
<dbReference type="PANTHER" id="PTHR24421">
    <property type="entry name" value="NITRATE/NITRITE SENSOR PROTEIN NARX-RELATED"/>
    <property type="match status" value="1"/>
</dbReference>
<accession>A0A6N7ENA3</accession>
<dbReference type="Gene3D" id="3.30.565.10">
    <property type="entry name" value="Histidine kinase-like ATPase, C-terminal domain"/>
    <property type="match status" value="1"/>
</dbReference>
<evidence type="ECO:0000259" key="12">
    <source>
        <dbReference type="Pfam" id="PF07730"/>
    </source>
</evidence>
<evidence type="ECO:0000256" key="3">
    <source>
        <dbReference type="ARBA" id="ARBA00022553"/>
    </source>
</evidence>
<dbReference type="RefSeq" id="WP_152193953.1">
    <property type="nucleotide sequence ID" value="NZ_VUKD01000001.1"/>
</dbReference>
<keyword evidence="5" id="KW-0547">Nucleotide-binding</keyword>
<dbReference type="AlphaFoldDB" id="A0A6N7ENA3"/>
<feature type="region of interest" description="Disordered" evidence="9">
    <location>
        <begin position="291"/>
        <end position="316"/>
    </location>
</feature>
<dbReference type="Gene3D" id="1.20.5.1930">
    <property type="match status" value="1"/>
</dbReference>
<evidence type="ECO:0000313" key="14">
    <source>
        <dbReference type="Proteomes" id="UP000437709"/>
    </source>
</evidence>
<dbReference type="Pfam" id="PF07730">
    <property type="entry name" value="HisKA_3"/>
    <property type="match status" value="1"/>
</dbReference>
<comment type="caution">
    <text evidence="13">The sequence shown here is derived from an EMBL/GenBank/DDBJ whole genome shotgun (WGS) entry which is preliminary data.</text>
</comment>
<feature type="transmembrane region" description="Helical" evidence="10">
    <location>
        <begin position="74"/>
        <end position="97"/>
    </location>
</feature>
<reference evidence="13 14" key="1">
    <citation type="submission" date="2019-10" db="EMBL/GenBank/DDBJ databases">
        <title>Georgenia wutianyii sp. nov. and Georgenia yuyongxinii sp. nov. isolated from plateau pika (Ochotona curzoniae) in the Qinghai-Tibet plateau of China.</title>
        <authorList>
            <person name="Tian Z."/>
        </authorList>
    </citation>
    <scope>NUCLEOTIDE SEQUENCE [LARGE SCALE GENOMIC DNA]</scope>
    <source>
        <strain evidence="13 14">JCM 19765</strain>
    </source>
</reference>
<dbReference type="GO" id="GO:0005524">
    <property type="term" value="F:ATP binding"/>
    <property type="evidence" value="ECO:0007669"/>
    <property type="project" value="UniProtKB-KW"/>
</dbReference>
<dbReference type="OrthoDB" id="227596at2"/>
<feature type="transmembrane region" description="Helical" evidence="10">
    <location>
        <begin position="168"/>
        <end position="192"/>
    </location>
</feature>
<keyword evidence="6 13" id="KW-0418">Kinase</keyword>
<keyword evidence="10" id="KW-0812">Transmembrane</keyword>
<dbReference type="Pfam" id="PF02518">
    <property type="entry name" value="HATPase_c"/>
    <property type="match status" value="1"/>
</dbReference>
<keyword evidence="14" id="KW-1185">Reference proteome</keyword>
<dbReference type="GO" id="GO:0016020">
    <property type="term" value="C:membrane"/>
    <property type="evidence" value="ECO:0007669"/>
    <property type="project" value="InterPro"/>
</dbReference>
<feature type="domain" description="Signal transduction histidine kinase subgroup 3 dimerisation and phosphoacceptor" evidence="12">
    <location>
        <begin position="224"/>
        <end position="287"/>
    </location>
</feature>
<evidence type="ECO:0000256" key="10">
    <source>
        <dbReference type="SAM" id="Phobius"/>
    </source>
</evidence>
<dbReference type="InterPro" id="IPR003594">
    <property type="entry name" value="HATPase_dom"/>
</dbReference>
<evidence type="ECO:0000313" key="13">
    <source>
        <dbReference type="EMBL" id="MPV38931.1"/>
    </source>
</evidence>
<protein>
    <recommendedName>
        <fullName evidence="2">histidine kinase</fullName>
        <ecNumber evidence="2">2.7.13.3</ecNumber>
    </recommendedName>
</protein>
<dbReference type="InterPro" id="IPR050482">
    <property type="entry name" value="Sensor_HK_TwoCompSys"/>
</dbReference>
<name>A0A6N7ENA3_9MICO</name>
<comment type="catalytic activity">
    <reaction evidence="1">
        <text>ATP + protein L-histidine = ADP + protein N-phospho-L-histidine.</text>
        <dbReference type="EC" id="2.7.13.3"/>
    </reaction>
</comment>
<evidence type="ECO:0000256" key="5">
    <source>
        <dbReference type="ARBA" id="ARBA00022741"/>
    </source>
</evidence>
<dbReference type="SUPFAM" id="SSF55874">
    <property type="entry name" value="ATPase domain of HSP90 chaperone/DNA topoisomerase II/histidine kinase"/>
    <property type="match status" value="1"/>
</dbReference>
<evidence type="ECO:0000259" key="11">
    <source>
        <dbReference type="Pfam" id="PF02518"/>
    </source>
</evidence>
<evidence type="ECO:0000256" key="4">
    <source>
        <dbReference type="ARBA" id="ARBA00022679"/>
    </source>
</evidence>
<proteinExistence type="predicted"/>
<dbReference type="Proteomes" id="UP000437709">
    <property type="component" value="Unassembled WGS sequence"/>
</dbReference>
<evidence type="ECO:0000256" key="2">
    <source>
        <dbReference type="ARBA" id="ARBA00012438"/>
    </source>
</evidence>
<evidence type="ECO:0000256" key="1">
    <source>
        <dbReference type="ARBA" id="ARBA00000085"/>
    </source>
</evidence>